<protein>
    <recommendedName>
        <fullName evidence="10">Purine nucleoside phosphorylase</fullName>
    </recommendedName>
</protein>
<comment type="catalytic activity">
    <reaction evidence="8">
        <text>adenosine + phosphate = alpha-D-ribose 1-phosphate + adenine</text>
        <dbReference type="Rhea" id="RHEA:27642"/>
        <dbReference type="ChEBI" id="CHEBI:16335"/>
        <dbReference type="ChEBI" id="CHEBI:16708"/>
        <dbReference type="ChEBI" id="CHEBI:43474"/>
        <dbReference type="ChEBI" id="CHEBI:57720"/>
        <dbReference type="EC" id="2.4.2.1"/>
    </reaction>
    <physiologicalReaction direction="left-to-right" evidence="8">
        <dbReference type="Rhea" id="RHEA:27643"/>
    </physiologicalReaction>
</comment>
<dbReference type="GO" id="GO:0005507">
    <property type="term" value="F:copper ion binding"/>
    <property type="evidence" value="ECO:0007669"/>
    <property type="project" value="TreeGrafter"/>
</dbReference>
<comment type="catalytic activity">
    <reaction evidence="1">
        <text>inosine + phosphate = alpha-D-ribose 1-phosphate + hypoxanthine</text>
        <dbReference type="Rhea" id="RHEA:27646"/>
        <dbReference type="ChEBI" id="CHEBI:17368"/>
        <dbReference type="ChEBI" id="CHEBI:17596"/>
        <dbReference type="ChEBI" id="CHEBI:43474"/>
        <dbReference type="ChEBI" id="CHEBI:57720"/>
        <dbReference type="EC" id="2.4.2.1"/>
    </reaction>
    <physiologicalReaction direction="left-to-right" evidence="1">
        <dbReference type="Rhea" id="RHEA:27647"/>
    </physiologicalReaction>
</comment>
<dbReference type="GO" id="GO:0017061">
    <property type="term" value="F:S-methyl-5-thioadenosine phosphorylase activity"/>
    <property type="evidence" value="ECO:0007669"/>
    <property type="project" value="UniProtKB-EC"/>
</dbReference>
<evidence type="ECO:0000256" key="4">
    <source>
        <dbReference type="ARBA" id="ARBA00022723"/>
    </source>
</evidence>
<reference evidence="11 12" key="1">
    <citation type="submission" date="2018-04" db="EMBL/GenBank/DDBJ databases">
        <title>Novel species isolated from glacier.</title>
        <authorList>
            <person name="Liu Q."/>
            <person name="Xin Y.-H."/>
        </authorList>
    </citation>
    <scope>NUCLEOTIDE SEQUENCE [LARGE SCALE GENOMIC DNA]</scope>
    <source>
        <strain evidence="11 12">GT1R17</strain>
    </source>
</reference>
<proteinExistence type="inferred from homology"/>
<name>A0A2T5MJG9_9GAMM</name>
<dbReference type="AlphaFoldDB" id="A0A2T5MJG9"/>
<evidence type="ECO:0000256" key="2">
    <source>
        <dbReference type="ARBA" id="ARBA00007353"/>
    </source>
</evidence>
<accession>A0A2T5MJG9</accession>
<dbReference type="Proteomes" id="UP000244248">
    <property type="component" value="Unassembled WGS sequence"/>
</dbReference>
<evidence type="ECO:0000256" key="1">
    <source>
        <dbReference type="ARBA" id="ARBA00000553"/>
    </source>
</evidence>
<comment type="caution">
    <text evidence="11">The sequence shown here is derived from an EMBL/GenBank/DDBJ whole genome shotgun (WGS) entry which is preliminary data.</text>
</comment>
<keyword evidence="4" id="KW-0479">Metal-binding</keyword>
<comment type="catalytic activity">
    <reaction evidence="9">
        <text>S-methyl-5'-thioadenosine + phosphate = 5-(methylsulfanyl)-alpha-D-ribose 1-phosphate + adenine</text>
        <dbReference type="Rhea" id="RHEA:11852"/>
        <dbReference type="ChEBI" id="CHEBI:16708"/>
        <dbReference type="ChEBI" id="CHEBI:17509"/>
        <dbReference type="ChEBI" id="CHEBI:43474"/>
        <dbReference type="ChEBI" id="CHEBI:58533"/>
        <dbReference type="EC" id="2.4.2.28"/>
    </reaction>
    <physiologicalReaction direction="left-to-right" evidence="9">
        <dbReference type="Rhea" id="RHEA:11853"/>
    </physiologicalReaction>
</comment>
<sequence length="250" mass="26397">MSAAGVPLSFLRPDWPVPARVRSAVTLRAGGVSPQPYDALNLGVHVGDDLANVMQNRALLRSALALPSEPVWLKQVHGTQVAQLPALPDTLEADASCSASAGVVCAILTADCLPVLFCDDSGSVVAAAHAGWRGLLTGVLENTVQAMNLPASRVQAWLGPSIGPQAFEVGSEVRDAFIAHDAVAAQAFVAGAPGKYFADLYLLARQRLQSHSLTRVYGGGLCTFSDAQSFYSYRRQSVTGRLASLIWLQD</sequence>
<gene>
    <name evidence="11" type="primary">pgeF</name>
    <name evidence="11" type="ORF">CJD38_00900</name>
</gene>
<evidence type="ECO:0000256" key="8">
    <source>
        <dbReference type="ARBA" id="ARBA00048968"/>
    </source>
</evidence>
<dbReference type="OrthoDB" id="4279at2"/>
<comment type="similarity">
    <text evidence="2 10">Belongs to the purine nucleoside phosphorylase YfiH/LACC1 family.</text>
</comment>
<keyword evidence="12" id="KW-1185">Reference proteome</keyword>
<dbReference type="PANTHER" id="PTHR30616:SF2">
    <property type="entry name" value="PURINE NUCLEOSIDE PHOSPHORYLASE LACC1"/>
    <property type="match status" value="1"/>
</dbReference>
<dbReference type="RefSeq" id="WP_107938423.1">
    <property type="nucleotide sequence ID" value="NZ_QANS01000001.1"/>
</dbReference>
<dbReference type="Gene3D" id="3.60.140.10">
    <property type="entry name" value="CNF1/YfiH-like putative cysteine hydrolases"/>
    <property type="match status" value="1"/>
</dbReference>
<keyword evidence="3" id="KW-0808">Transferase</keyword>
<evidence type="ECO:0000256" key="6">
    <source>
        <dbReference type="ARBA" id="ARBA00022833"/>
    </source>
</evidence>
<evidence type="ECO:0000256" key="3">
    <source>
        <dbReference type="ARBA" id="ARBA00022679"/>
    </source>
</evidence>
<evidence type="ECO:0000256" key="10">
    <source>
        <dbReference type="RuleBase" id="RU361274"/>
    </source>
</evidence>
<dbReference type="PANTHER" id="PTHR30616">
    <property type="entry name" value="UNCHARACTERIZED PROTEIN YFIH"/>
    <property type="match status" value="1"/>
</dbReference>
<evidence type="ECO:0000256" key="7">
    <source>
        <dbReference type="ARBA" id="ARBA00047989"/>
    </source>
</evidence>
<dbReference type="EMBL" id="QANS01000001">
    <property type="protein sequence ID" value="PTU32715.1"/>
    <property type="molecule type" value="Genomic_DNA"/>
</dbReference>
<dbReference type="CDD" id="cd16833">
    <property type="entry name" value="YfiH"/>
    <property type="match status" value="1"/>
</dbReference>
<dbReference type="InterPro" id="IPR011324">
    <property type="entry name" value="Cytotoxic_necrot_fac-like_cat"/>
</dbReference>
<dbReference type="SUPFAM" id="SSF64438">
    <property type="entry name" value="CNF1/YfiH-like putative cysteine hydrolases"/>
    <property type="match status" value="1"/>
</dbReference>
<evidence type="ECO:0000256" key="5">
    <source>
        <dbReference type="ARBA" id="ARBA00022801"/>
    </source>
</evidence>
<evidence type="ECO:0000313" key="12">
    <source>
        <dbReference type="Proteomes" id="UP000244248"/>
    </source>
</evidence>
<organism evidence="11 12">
    <name type="scientific">Stenotrophobium rhamnosiphilum</name>
    <dbReference type="NCBI Taxonomy" id="2029166"/>
    <lineage>
        <taxon>Bacteria</taxon>
        <taxon>Pseudomonadati</taxon>
        <taxon>Pseudomonadota</taxon>
        <taxon>Gammaproteobacteria</taxon>
        <taxon>Nevskiales</taxon>
        <taxon>Nevskiaceae</taxon>
        <taxon>Stenotrophobium</taxon>
    </lineage>
</organism>
<evidence type="ECO:0000313" key="11">
    <source>
        <dbReference type="EMBL" id="PTU32715.1"/>
    </source>
</evidence>
<dbReference type="Pfam" id="PF02578">
    <property type="entry name" value="Cu-oxidase_4"/>
    <property type="match status" value="1"/>
</dbReference>
<comment type="catalytic activity">
    <reaction evidence="7">
        <text>adenosine + H2O + H(+) = inosine + NH4(+)</text>
        <dbReference type="Rhea" id="RHEA:24408"/>
        <dbReference type="ChEBI" id="CHEBI:15377"/>
        <dbReference type="ChEBI" id="CHEBI:15378"/>
        <dbReference type="ChEBI" id="CHEBI:16335"/>
        <dbReference type="ChEBI" id="CHEBI:17596"/>
        <dbReference type="ChEBI" id="CHEBI:28938"/>
        <dbReference type="EC" id="3.5.4.4"/>
    </reaction>
    <physiologicalReaction direction="left-to-right" evidence="7">
        <dbReference type="Rhea" id="RHEA:24409"/>
    </physiologicalReaction>
</comment>
<dbReference type="InterPro" id="IPR003730">
    <property type="entry name" value="Cu_polyphenol_OxRdtase"/>
</dbReference>
<dbReference type="NCBIfam" id="TIGR00726">
    <property type="entry name" value="peptidoglycan editing factor PgeF"/>
    <property type="match status" value="1"/>
</dbReference>
<dbReference type="GO" id="GO:0016787">
    <property type="term" value="F:hydrolase activity"/>
    <property type="evidence" value="ECO:0007669"/>
    <property type="project" value="UniProtKB-KW"/>
</dbReference>
<keyword evidence="6" id="KW-0862">Zinc</keyword>
<evidence type="ECO:0000256" key="9">
    <source>
        <dbReference type="ARBA" id="ARBA00049893"/>
    </source>
</evidence>
<dbReference type="InterPro" id="IPR038371">
    <property type="entry name" value="Cu_polyphenol_OxRdtase_sf"/>
</dbReference>
<keyword evidence="5" id="KW-0378">Hydrolase</keyword>